<dbReference type="Pfam" id="PF14305">
    <property type="entry name" value="ATPgrasp_TupA"/>
    <property type="match status" value="1"/>
</dbReference>
<evidence type="ECO:0008006" key="3">
    <source>
        <dbReference type="Google" id="ProtNLM"/>
    </source>
</evidence>
<name>A0A7J5JBL5_BACT4</name>
<comment type="caution">
    <text evidence="1">The sequence shown here is derived from an EMBL/GenBank/DDBJ whole genome shotgun (WGS) entry which is preliminary data.</text>
</comment>
<dbReference type="AlphaFoldDB" id="A0A7J5JBL5"/>
<evidence type="ECO:0000313" key="2">
    <source>
        <dbReference type="Proteomes" id="UP000460317"/>
    </source>
</evidence>
<dbReference type="InterPro" id="IPR029465">
    <property type="entry name" value="ATPgrasp_TupA"/>
</dbReference>
<gene>
    <name evidence="1" type="ORF">GAN93_23090</name>
</gene>
<protein>
    <recommendedName>
        <fullName evidence="3">Glycosyl transferase</fullName>
    </recommendedName>
</protein>
<sequence>MKLISAFKMLATNRDIFMERLMFYCGTDRQFIKYWFKNKMGCYPDLDNPKTFNEKLQWLKLNYRKPILTTLVDKYAVKKYVADKIGKEYIIPTLGVWNSFDEIDFDSLPNQFVLKCTHDSGGLVICKDKSMLDKEAAKVKIERSLATDFYKQGREWPYKNVPRRIIAEQYMEEVSKTDTTDLIDYKFFCFNGVPTFCQVIRDRSTKETIDFYDMEWNHQEFYGLNPVARNGLKSVARPVHLDKMIEIATKLSNGMPMSRIDLYVINDREYFGEITLFPGCGIGIFTPEEWNLKIGNLIDIQGVNGGGIDA</sequence>
<dbReference type="Proteomes" id="UP000460317">
    <property type="component" value="Unassembled WGS sequence"/>
</dbReference>
<reference evidence="1 2" key="1">
    <citation type="journal article" date="2019" name="Nat. Med.">
        <title>A library of human gut bacterial isolates paired with longitudinal multiomics data enables mechanistic microbiome research.</title>
        <authorList>
            <person name="Poyet M."/>
            <person name="Groussin M."/>
            <person name="Gibbons S.M."/>
            <person name="Avila-Pacheco J."/>
            <person name="Jiang X."/>
            <person name="Kearney S.M."/>
            <person name="Perrotta A.R."/>
            <person name="Berdy B."/>
            <person name="Zhao S."/>
            <person name="Lieberman T.D."/>
            <person name="Swanson P.K."/>
            <person name="Smith M."/>
            <person name="Roesemann S."/>
            <person name="Alexander J.E."/>
            <person name="Rich S.A."/>
            <person name="Livny J."/>
            <person name="Vlamakis H."/>
            <person name="Clish C."/>
            <person name="Bullock K."/>
            <person name="Deik A."/>
            <person name="Scott J."/>
            <person name="Pierce K.A."/>
            <person name="Xavier R.J."/>
            <person name="Alm E.J."/>
        </authorList>
    </citation>
    <scope>NUCLEOTIDE SEQUENCE [LARGE SCALE GENOMIC DNA]</scope>
    <source>
        <strain evidence="1 2">BIOML-A165</strain>
    </source>
</reference>
<proteinExistence type="predicted"/>
<dbReference type="RefSeq" id="WP_130042361.1">
    <property type="nucleotide sequence ID" value="NZ_JAGURF010000003.1"/>
</dbReference>
<evidence type="ECO:0000313" key="1">
    <source>
        <dbReference type="EMBL" id="KAB4447933.1"/>
    </source>
</evidence>
<dbReference type="EMBL" id="WCSB01000034">
    <property type="protein sequence ID" value="KAB4447933.1"/>
    <property type="molecule type" value="Genomic_DNA"/>
</dbReference>
<organism evidence="1 2">
    <name type="scientific">Bacteroides thetaiotaomicron</name>
    <dbReference type="NCBI Taxonomy" id="818"/>
    <lineage>
        <taxon>Bacteria</taxon>
        <taxon>Pseudomonadati</taxon>
        <taxon>Bacteroidota</taxon>
        <taxon>Bacteroidia</taxon>
        <taxon>Bacteroidales</taxon>
        <taxon>Bacteroidaceae</taxon>
        <taxon>Bacteroides</taxon>
    </lineage>
</organism>
<dbReference type="SUPFAM" id="SSF56059">
    <property type="entry name" value="Glutathione synthetase ATP-binding domain-like"/>
    <property type="match status" value="1"/>
</dbReference>
<accession>A0A7J5JBL5</accession>